<dbReference type="GO" id="GO:0022625">
    <property type="term" value="C:cytosolic large ribosomal subunit"/>
    <property type="evidence" value="ECO:0007669"/>
    <property type="project" value="TreeGrafter"/>
</dbReference>
<proteinExistence type="inferred from homology"/>
<evidence type="ECO:0000256" key="1">
    <source>
        <dbReference type="ARBA" id="ARBA00007116"/>
    </source>
</evidence>
<evidence type="ECO:0000256" key="6">
    <source>
        <dbReference type="HAMAP-Rule" id="MF_01337"/>
    </source>
</evidence>
<evidence type="ECO:0000313" key="8">
    <source>
        <dbReference type="Proteomes" id="UP000247586"/>
    </source>
</evidence>
<dbReference type="CDD" id="cd00432">
    <property type="entry name" value="Ribosomal_L18_L5e"/>
    <property type="match status" value="1"/>
</dbReference>
<evidence type="ECO:0000256" key="4">
    <source>
        <dbReference type="ARBA" id="ARBA00022980"/>
    </source>
</evidence>
<dbReference type="GeneID" id="36834960"/>
<dbReference type="InterPro" id="IPR005485">
    <property type="entry name" value="Rbsml_uL18_euk_arch"/>
</dbReference>
<evidence type="ECO:0000256" key="5">
    <source>
        <dbReference type="ARBA" id="ARBA00023274"/>
    </source>
</evidence>
<keyword evidence="2 6" id="KW-0699">rRNA-binding</keyword>
<dbReference type="PANTHER" id="PTHR23410">
    <property type="entry name" value="RIBOSOMAL PROTEIN L5-RELATED"/>
    <property type="match status" value="1"/>
</dbReference>
<dbReference type="Pfam" id="PF17144">
    <property type="entry name" value="Ribosomal_L5e"/>
    <property type="match status" value="1"/>
</dbReference>
<dbReference type="InterPro" id="IPR057267">
    <property type="entry name" value="Rbsml_uL18_arch"/>
</dbReference>
<dbReference type="AlphaFoldDB" id="A0A2U9IX53"/>
<dbReference type="PANTHER" id="PTHR23410:SF12">
    <property type="entry name" value="LARGE RIBOSOMAL SUBUNIT PROTEIN UL18"/>
    <property type="match status" value="1"/>
</dbReference>
<keyword evidence="3 6" id="KW-0694">RNA-binding</keyword>
<comment type="subunit">
    <text evidence="6">Part of the 50S ribosomal subunit. Contacts the 5S and 23S rRNAs.</text>
</comment>
<sequence>MANGPNYKVKFRRRREGKTNYYRRYTYVVNRADRVVVRITGKHVVVQFMRFNPKGDLTLTAAHSKELVKYGWKGDENNSSACYLVGYLAGLRAKKAGITTANADIGLFSPTKGARIFYALKGVVDSGVKVPLGEIGIDNNRLVGKHIAEYAKKLEQEDQEKFKVIFSRYLSRGLNPRDLPSHFEEVLNSIKSGGK</sequence>
<dbReference type="SUPFAM" id="SSF53137">
    <property type="entry name" value="Translational machinery components"/>
    <property type="match status" value="1"/>
</dbReference>
<organism evidence="7 8">
    <name type="scientific">Metallosphaera hakonensis JCM 8857 = DSM 7519</name>
    <dbReference type="NCBI Taxonomy" id="1293036"/>
    <lineage>
        <taxon>Archaea</taxon>
        <taxon>Thermoproteota</taxon>
        <taxon>Thermoprotei</taxon>
        <taxon>Sulfolobales</taxon>
        <taxon>Sulfolobaceae</taxon>
        <taxon>Metallosphaera</taxon>
    </lineage>
</organism>
<name>A0A2U9IX53_9CREN</name>
<accession>A0A2U9IX53</accession>
<comment type="function">
    <text evidence="6">This is one of the proteins that bind and probably mediate the attachment of the 5S RNA into the large ribosomal subunit, where it forms part of the central protuberance.</text>
</comment>
<dbReference type="OrthoDB" id="8644at2157"/>
<dbReference type="NCBIfam" id="NF006342">
    <property type="entry name" value="PRK08569.1"/>
    <property type="match status" value="1"/>
</dbReference>
<protein>
    <recommendedName>
        <fullName evidence="6">Large ribosomal subunit protein uL18</fullName>
    </recommendedName>
</protein>
<dbReference type="Proteomes" id="UP000247586">
    <property type="component" value="Chromosome"/>
</dbReference>
<keyword evidence="4 6" id="KW-0689">Ribosomal protein</keyword>
<comment type="similarity">
    <text evidence="1 6">Belongs to the universal ribosomal protein uL18 family.</text>
</comment>
<dbReference type="EMBL" id="CP029287">
    <property type="protein sequence ID" value="AWS00597.1"/>
    <property type="molecule type" value="Genomic_DNA"/>
</dbReference>
<reference evidence="7" key="1">
    <citation type="submission" date="2018-05" db="EMBL/GenBank/DDBJ databases">
        <title>Complete Genome Sequences of Extremely Thermoacidophilic, Metal-Mobilizing Type-Strain Members of the Archaeal Family Sulfolobaceae: Acidianus brierleyi DSM-1651T, Acidianus sulfidivorans DSM-18786T, Metallosphaera hakonensis DSM-7519T, and Metallosphaera prunae DSM-10039T.</title>
        <authorList>
            <person name="Counts J.A."/>
            <person name="Kelly R.M."/>
        </authorList>
    </citation>
    <scope>NUCLEOTIDE SEQUENCE [LARGE SCALE GENOMIC DNA]</scope>
    <source>
        <strain evidence="7">HO1-1</strain>
    </source>
</reference>
<dbReference type="RefSeq" id="WP_110369775.1">
    <property type="nucleotide sequence ID" value="NZ_CP029287.2"/>
</dbReference>
<dbReference type="GO" id="GO:0008097">
    <property type="term" value="F:5S rRNA binding"/>
    <property type="evidence" value="ECO:0007669"/>
    <property type="project" value="InterPro"/>
</dbReference>
<dbReference type="STRING" id="1293036.GCA_001315825_01925"/>
<dbReference type="GO" id="GO:0003735">
    <property type="term" value="F:structural constituent of ribosome"/>
    <property type="evidence" value="ECO:0007669"/>
    <property type="project" value="InterPro"/>
</dbReference>
<dbReference type="HAMAP" id="MF_01337_A">
    <property type="entry name" value="Ribosomal_uL18_A"/>
    <property type="match status" value="1"/>
</dbReference>
<dbReference type="KEGG" id="mhk:DFR87_06420"/>
<dbReference type="GO" id="GO:0006412">
    <property type="term" value="P:translation"/>
    <property type="evidence" value="ECO:0007669"/>
    <property type="project" value="UniProtKB-UniRule"/>
</dbReference>
<dbReference type="Gene3D" id="3.30.420.100">
    <property type="match status" value="1"/>
</dbReference>
<keyword evidence="8" id="KW-1185">Reference proteome</keyword>
<evidence type="ECO:0000313" key="7">
    <source>
        <dbReference type="EMBL" id="AWS00597.1"/>
    </source>
</evidence>
<evidence type="ECO:0000256" key="2">
    <source>
        <dbReference type="ARBA" id="ARBA00022730"/>
    </source>
</evidence>
<evidence type="ECO:0000256" key="3">
    <source>
        <dbReference type="ARBA" id="ARBA00022884"/>
    </source>
</evidence>
<gene>
    <name evidence="6" type="primary">rpl18</name>
    <name evidence="7" type="ORF">DFR87_06420</name>
</gene>
<keyword evidence="5 6" id="KW-0687">Ribonucleoprotein</keyword>
<dbReference type="InterPro" id="IPR057268">
    <property type="entry name" value="Ribosomal_L18"/>
</dbReference>
<dbReference type="GO" id="GO:0000027">
    <property type="term" value="P:ribosomal large subunit assembly"/>
    <property type="evidence" value="ECO:0007669"/>
    <property type="project" value="TreeGrafter"/>
</dbReference>